<evidence type="ECO:0000256" key="8">
    <source>
        <dbReference type="ARBA" id="ARBA00023125"/>
    </source>
</evidence>
<keyword evidence="5" id="KW-0548">Nucleotidyltransferase</keyword>
<evidence type="ECO:0000259" key="10">
    <source>
        <dbReference type="Pfam" id="PF02767"/>
    </source>
</evidence>
<dbReference type="PIRSF" id="PIRSF000804">
    <property type="entry name" value="DNA_pol_III_b"/>
    <property type="match status" value="1"/>
</dbReference>
<evidence type="ECO:0000313" key="12">
    <source>
        <dbReference type="EMBL" id="OGY41108.1"/>
    </source>
</evidence>
<reference evidence="12 13" key="1">
    <citation type="journal article" date="2016" name="Nat. Commun.">
        <title>Thousands of microbial genomes shed light on interconnected biogeochemical processes in an aquifer system.</title>
        <authorList>
            <person name="Anantharaman K."/>
            <person name="Brown C.T."/>
            <person name="Hug L.A."/>
            <person name="Sharon I."/>
            <person name="Castelle C.J."/>
            <person name="Probst A.J."/>
            <person name="Thomas B.C."/>
            <person name="Singh A."/>
            <person name="Wilkins M.J."/>
            <person name="Karaoz U."/>
            <person name="Brodie E.L."/>
            <person name="Williams K.H."/>
            <person name="Hubbard S.S."/>
            <person name="Banfield J.F."/>
        </authorList>
    </citation>
    <scope>NUCLEOTIDE SEQUENCE [LARGE SCALE GENOMIC DNA]</scope>
</reference>
<evidence type="ECO:0000256" key="3">
    <source>
        <dbReference type="ARBA" id="ARBA00022490"/>
    </source>
</evidence>
<evidence type="ECO:0000259" key="11">
    <source>
        <dbReference type="Pfam" id="PF02768"/>
    </source>
</evidence>
<evidence type="ECO:0000256" key="7">
    <source>
        <dbReference type="ARBA" id="ARBA00022932"/>
    </source>
</evidence>
<name>A0A1G1XM66_9BACT</name>
<dbReference type="NCBIfam" id="TIGR00663">
    <property type="entry name" value="dnan"/>
    <property type="match status" value="1"/>
</dbReference>
<protein>
    <submittedName>
        <fullName evidence="12">DNA polymerase III subunit beta</fullName>
    </submittedName>
</protein>
<dbReference type="InterPro" id="IPR046938">
    <property type="entry name" value="DNA_clamp_sf"/>
</dbReference>
<feature type="domain" description="DNA polymerase III beta sliding clamp C-terminal" evidence="11">
    <location>
        <begin position="241"/>
        <end position="349"/>
    </location>
</feature>
<dbReference type="Pfam" id="PF00712">
    <property type="entry name" value="DNA_pol3_beta"/>
    <property type="match status" value="1"/>
</dbReference>
<dbReference type="GO" id="GO:0008408">
    <property type="term" value="F:3'-5' exonuclease activity"/>
    <property type="evidence" value="ECO:0007669"/>
    <property type="project" value="InterPro"/>
</dbReference>
<dbReference type="InterPro" id="IPR022635">
    <property type="entry name" value="DNA_polIII_beta_C"/>
</dbReference>
<dbReference type="GO" id="GO:0003887">
    <property type="term" value="F:DNA-directed DNA polymerase activity"/>
    <property type="evidence" value="ECO:0007669"/>
    <property type="project" value="UniProtKB-KW"/>
</dbReference>
<proteinExistence type="inferred from homology"/>
<dbReference type="Pfam" id="PF02767">
    <property type="entry name" value="DNA_pol3_beta_2"/>
    <property type="match status" value="1"/>
</dbReference>
<organism evidence="12 13">
    <name type="scientific">Candidatus Buchananbacteria bacterium RBG_13_39_9</name>
    <dbReference type="NCBI Taxonomy" id="1797531"/>
    <lineage>
        <taxon>Bacteria</taxon>
        <taxon>Candidatus Buchananiibacteriota</taxon>
    </lineage>
</organism>
<keyword evidence="3" id="KW-0963">Cytoplasm</keyword>
<dbReference type="GO" id="GO:0009360">
    <property type="term" value="C:DNA polymerase III complex"/>
    <property type="evidence" value="ECO:0007669"/>
    <property type="project" value="InterPro"/>
</dbReference>
<dbReference type="InterPro" id="IPR022634">
    <property type="entry name" value="DNA_polIII_beta_N"/>
</dbReference>
<dbReference type="Pfam" id="PF02768">
    <property type="entry name" value="DNA_pol3_beta_3"/>
    <property type="match status" value="1"/>
</dbReference>
<evidence type="ECO:0000313" key="13">
    <source>
        <dbReference type="Proteomes" id="UP000176260"/>
    </source>
</evidence>
<dbReference type="GO" id="GO:0005737">
    <property type="term" value="C:cytoplasm"/>
    <property type="evidence" value="ECO:0007669"/>
    <property type="project" value="UniProtKB-SubCell"/>
</dbReference>
<sequence>SIVSHIASKNTSLPILNNVLIKAEKGGLSFLTTNLEIGIKCQVRGKIEKEGSYTVNSKLLAEYINLLSHQKIEIELKNDTLEINTEQQNAKIKGNNAEEFPLIPQIERKNPYLIKIDDLVEALSQVLFAVSVSETRPEISGVYLNFSDNILTLATTDSYRLAEKQIKLKEKAKVEKEVIVPAKTAQELMRILSSVSLAESEQGAEANNDVSIYFEDNQVLFAVDNIELVSRVVEGQYPNYKQIIPASYKTTSVINIADFIKAVKTAALFSRTGIFDINVEFKGGKLIVSSTNNQLGENKSKIDVKTEGEDNKVVINFRYLLDGLQNVDSTNVIFEMIDANNPCVLRPAESLPENKSPIAAQDYLYIIMPIKQ</sequence>
<dbReference type="GO" id="GO:0003677">
    <property type="term" value="F:DNA binding"/>
    <property type="evidence" value="ECO:0007669"/>
    <property type="project" value="UniProtKB-KW"/>
</dbReference>
<keyword evidence="4" id="KW-0808">Transferase</keyword>
<feature type="domain" description="DNA polymerase III beta sliding clamp central" evidence="10">
    <location>
        <begin position="115"/>
        <end position="239"/>
    </location>
</feature>
<gene>
    <name evidence="12" type="ORF">A2Y67_01180</name>
</gene>
<accession>A0A1G1XM66</accession>
<feature type="domain" description="DNA polymerase III beta sliding clamp N-terminal" evidence="9">
    <location>
        <begin position="5"/>
        <end position="104"/>
    </location>
</feature>
<evidence type="ECO:0000256" key="4">
    <source>
        <dbReference type="ARBA" id="ARBA00022679"/>
    </source>
</evidence>
<keyword evidence="6" id="KW-0235">DNA replication</keyword>
<evidence type="ECO:0000256" key="6">
    <source>
        <dbReference type="ARBA" id="ARBA00022705"/>
    </source>
</evidence>
<dbReference type="SUPFAM" id="SSF55979">
    <property type="entry name" value="DNA clamp"/>
    <property type="match status" value="3"/>
</dbReference>
<dbReference type="PANTHER" id="PTHR30478">
    <property type="entry name" value="DNA POLYMERASE III SUBUNIT BETA"/>
    <property type="match status" value="1"/>
</dbReference>
<comment type="similarity">
    <text evidence="2">Belongs to the beta sliding clamp family.</text>
</comment>
<dbReference type="CDD" id="cd00140">
    <property type="entry name" value="beta_clamp"/>
    <property type="match status" value="1"/>
</dbReference>
<comment type="subcellular location">
    <subcellularLocation>
        <location evidence="1">Cytoplasm</location>
    </subcellularLocation>
</comment>
<evidence type="ECO:0000256" key="1">
    <source>
        <dbReference type="ARBA" id="ARBA00004496"/>
    </source>
</evidence>
<feature type="non-terminal residue" evidence="12">
    <location>
        <position position="1"/>
    </location>
</feature>
<dbReference type="AlphaFoldDB" id="A0A1G1XM66"/>
<evidence type="ECO:0000256" key="2">
    <source>
        <dbReference type="ARBA" id="ARBA00010752"/>
    </source>
</evidence>
<keyword evidence="8" id="KW-0238">DNA-binding</keyword>
<dbReference type="Proteomes" id="UP000176260">
    <property type="component" value="Unassembled WGS sequence"/>
</dbReference>
<dbReference type="InterPro" id="IPR001001">
    <property type="entry name" value="DNA_polIII_beta"/>
</dbReference>
<dbReference type="GO" id="GO:0006271">
    <property type="term" value="P:DNA strand elongation involved in DNA replication"/>
    <property type="evidence" value="ECO:0007669"/>
    <property type="project" value="TreeGrafter"/>
</dbReference>
<evidence type="ECO:0000256" key="5">
    <source>
        <dbReference type="ARBA" id="ARBA00022695"/>
    </source>
</evidence>
<dbReference type="EMBL" id="MHIA01000034">
    <property type="protein sequence ID" value="OGY41108.1"/>
    <property type="molecule type" value="Genomic_DNA"/>
</dbReference>
<evidence type="ECO:0000259" key="9">
    <source>
        <dbReference type="Pfam" id="PF00712"/>
    </source>
</evidence>
<comment type="caution">
    <text evidence="12">The sequence shown here is derived from an EMBL/GenBank/DDBJ whole genome shotgun (WGS) entry which is preliminary data.</text>
</comment>
<dbReference type="InterPro" id="IPR022637">
    <property type="entry name" value="DNA_polIII_beta_cen"/>
</dbReference>
<dbReference type="PANTHER" id="PTHR30478:SF0">
    <property type="entry name" value="BETA SLIDING CLAMP"/>
    <property type="match status" value="1"/>
</dbReference>
<dbReference type="Gene3D" id="3.10.150.10">
    <property type="entry name" value="DNA Polymerase III, subunit A, domain 2"/>
    <property type="match status" value="3"/>
</dbReference>
<keyword evidence="7" id="KW-0239">DNA-directed DNA polymerase</keyword>
<dbReference type="SMART" id="SM00480">
    <property type="entry name" value="POL3Bc"/>
    <property type="match status" value="1"/>
</dbReference>